<keyword evidence="2" id="KW-1185">Reference proteome</keyword>
<dbReference type="VEuPathDB" id="FungiDB:SPPG_09506"/>
<evidence type="ECO:0000313" key="1">
    <source>
        <dbReference type="EMBL" id="KNC96996.1"/>
    </source>
</evidence>
<dbReference type="OMA" id="PTSCKQC"/>
<accession>A0A0L0H7U6</accession>
<sequence>MSSLEEPLLPPYFPLKLRKCADVADTFFSCYERASLPNGDKDVARKAVTECSEQLAAYKKCMEKFVGPRAERR</sequence>
<dbReference type="Proteomes" id="UP000053201">
    <property type="component" value="Unassembled WGS sequence"/>
</dbReference>
<dbReference type="EMBL" id="KQ257466">
    <property type="protein sequence ID" value="KNC96996.1"/>
    <property type="molecule type" value="Genomic_DNA"/>
</dbReference>
<dbReference type="AlphaFoldDB" id="A0A0L0H7U6"/>
<dbReference type="OrthoDB" id="2093141at2759"/>
<name>A0A0L0H7U6_SPIPD</name>
<dbReference type="InParanoid" id="A0A0L0H7U6"/>
<proteinExistence type="predicted"/>
<organism evidence="1 2">
    <name type="scientific">Spizellomyces punctatus (strain DAOM BR117)</name>
    <dbReference type="NCBI Taxonomy" id="645134"/>
    <lineage>
        <taxon>Eukaryota</taxon>
        <taxon>Fungi</taxon>
        <taxon>Fungi incertae sedis</taxon>
        <taxon>Chytridiomycota</taxon>
        <taxon>Chytridiomycota incertae sedis</taxon>
        <taxon>Chytridiomycetes</taxon>
        <taxon>Spizellomycetales</taxon>
        <taxon>Spizellomycetaceae</taxon>
        <taxon>Spizellomyces</taxon>
    </lineage>
</organism>
<reference evidence="1 2" key="1">
    <citation type="submission" date="2009-08" db="EMBL/GenBank/DDBJ databases">
        <title>The Genome Sequence of Spizellomyces punctatus strain DAOM BR117.</title>
        <authorList>
            <consortium name="The Broad Institute Genome Sequencing Platform"/>
            <person name="Russ C."/>
            <person name="Cuomo C."/>
            <person name="Shea T."/>
            <person name="Young S.K."/>
            <person name="Zeng Q."/>
            <person name="Koehrsen M."/>
            <person name="Haas B."/>
            <person name="Borodovsky M."/>
            <person name="Guigo R."/>
            <person name="Alvarado L."/>
            <person name="Berlin A."/>
            <person name="Bochicchio J."/>
            <person name="Borenstein D."/>
            <person name="Chapman S."/>
            <person name="Chen Z."/>
            <person name="Engels R."/>
            <person name="Freedman E."/>
            <person name="Gellesch M."/>
            <person name="Goldberg J."/>
            <person name="Griggs A."/>
            <person name="Gujja S."/>
            <person name="Heiman D."/>
            <person name="Hepburn T."/>
            <person name="Howarth C."/>
            <person name="Jen D."/>
            <person name="Larson L."/>
            <person name="Lewis B."/>
            <person name="Mehta T."/>
            <person name="Park D."/>
            <person name="Pearson M."/>
            <person name="Roberts A."/>
            <person name="Saif S."/>
            <person name="Shenoy N."/>
            <person name="Sisk P."/>
            <person name="Stolte C."/>
            <person name="Sykes S."/>
            <person name="Thomson T."/>
            <person name="Walk T."/>
            <person name="White J."/>
            <person name="Yandava C."/>
            <person name="Burger G."/>
            <person name="Gray M.W."/>
            <person name="Holland P.W.H."/>
            <person name="King N."/>
            <person name="Lang F.B.F."/>
            <person name="Roger A.J."/>
            <person name="Ruiz-Trillo I."/>
            <person name="Lander E."/>
            <person name="Nusbaum C."/>
        </authorList>
    </citation>
    <scope>NUCLEOTIDE SEQUENCE [LARGE SCALE GENOMIC DNA]</scope>
    <source>
        <strain evidence="1 2">DAOM BR117</strain>
    </source>
</reference>
<dbReference type="GeneID" id="27692631"/>
<protein>
    <recommendedName>
        <fullName evidence="3">COX assembly mitochondrial protein</fullName>
    </recommendedName>
</protein>
<evidence type="ECO:0008006" key="3">
    <source>
        <dbReference type="Google" id="ProtNLM"/>
    </source>
</evidence>
<gene>
    <name evidence="1" type="ORF">SPPG_09506</name>
</gene>
<dbReference type="RefSeq" id="XP_016605036.1">
    <property type="nucleotide sequence ID" value="XM_016757676.1"/>
</dbReference>
<evidence type="ECO:0000313" key="2">
    <source>
        <dbReference type="Proteomes" id="UP000053201"/>
    </source>
</evidence>